<evidence type="ECO:0000313" key="3">
    <source>
        <dbReference type="Proteomes" id="UP001374803"/>
    </source>
</evidence>
<reference evidence="2" key="1">
    <citation type="submission" date="2021-12" db="EMBL/GenBank/DDBJ databases">
        <title>Discovery of the Pendulisporaceae a myxobacterial family with distinct sporulation behavior and unique specialized metabolism.</title>
        <authorList>
            <person name="Garcia R."/>
            <person name="Popoff A."/>
            <person name="Bader C.D."/>
            <person name="Loehr J."/>
            <person name="Walesch S."/>
            <person name="Walt C."/>
            <person name="Boldt J."/>
            <person name="Bunk B."/>
            <person name="Haeckl F.J.F.P.J."/>
            <person name="Gunesch A.P."/>
            <person name="Birkelbach J."/>
            <person name="Nuebel U."/>
            <person name="Pietschmann T."/>
            <person name="Bach T."/>
            <person name="Mueller R."/>
        </authorList>
    </citation>
    <scope>NUCLEOTIDE SEQUENCE</scope>
    <source>
        <strain evidence="2">MSr11367</strain>
    </source>
</reference>
<dbReference type="RefSeq" id="WP_394837599.1">
    <property type="nucleotide sequence ID" value="NZ_CP089929.1"/>
</dbReference>
<keyword evidence="3" id="KW-1185">Reference proteome</keyword>
<organism evidence="2 3">
    <name type="scientific">Pendulispora rubella</name>
    <dbReference type="NCBI Taxonomy" id="2741070"/>
    <lineage>
        <taxon>Bacteria</taxon>
        <taxon>Pseudomonadati</taxon>
        <taxon>Myxococcota</taxon>
        <taxon>Myxococcia</taxon>
        <taxon>Myxococcales</taxon>
        <taxon>Sorangiineae</taxon>
        <taxon>Pendulisporaceae</taxon>
        <taxon>Pendulispora</taxon>
    </lineage>
</organism>
<evidence type="ECO:0000256" key="1">
    <source>
        <dbReference type="SAM" id="MobiDB-lite"/>
    </source>
</evidence>
<feature type="region of interest" description="Disordered" evidence="1">
    <location>
        <begin position="97"/>
        <end position="116"/>
    </location>
</feature>
<proteinExistence type="predicted"/>
<name>A0ABZ2LC35_9BACT</name>
<dbReference type="Proteomes" id="UP001374803">
    <property type="component" value="Chromosome"/>
</dbReference>
<evidence type="ECO:0000313" key="2">
    <source>
        <dbReference type="EMBL" id="WXB07930.1"/>
    </source>
</evidence>
<dbReference type="EMBL" id="CP089983">
    <property type="protein sequence ID" value="WXB07930.1"/>
    <property type="molecule type" value="Genomic_DNA"/>
</dbReference>
<sequence>MSALPSQQPENGEPTDPRRRVIEESAAAVGKQWVRTWRESLRADGRRVVGGWPGTLTEARARARAYVTAELRRHSLEALSQAEFEQVARATYACARDEWSSQAEPDPDTDLAARDI</sequence>
<feature type="compositionally biased region" description="Polar residues" evidence="1">
    <location>
        <begin position="1"/>
        <end position="10"/>
    </location>
</feature>
<accession>A0ABZ2LC35</accession>
<protein>
    <submittedName>
        <fullName evidence="2">Uncharacterized protein</fullName>
    </submittedName>
</protein>
<feature type="region of interest" description="Disordered" evidence="1">
    <location>
        <begin position="1"/>
        <end position="20"/>
    </location>
</feature>
<gene>
    <name evidence="2" type="ORF">LVJ94_11890</name>
</gene>